<accession>A0ACC3NWQ0</accession>
<reference evidence="1" key="1">
    <citation type="submission" date="2023-07" db="EMBL/GenBank/DDBJ databases">
        <title>Black Yeasts Isolated from many extreme environments.</title>
        <authorList>
            <person name="Coleine C."/>
            <person name="Stajich J.E."/>
            <person name="Selbmann L."/>
        </authorList>
    </citation>
    <scope>NUCLEOTIDE SEQUENCE</scope>
    <source>
        <strain evidence="1">CCFEE 5714</strain>
    </source>
</reference>
<name>A0ACC3NWQ0_9PEZI</name>
<keyword evidence="2" id="KW-1185">Reference proteome</keyword>
<dbReference type="EMBL" id="JAUTXU010000008">
    <property type="protein sequence ID" value="KAK3723632.1"/>
    <property type="molecule type" value="Genomic_DNA"/>
</dbReference>
<organism evidence="1 2">
    <name type="scientific">Vermiconidia calcicola</name>
    <dbReference type="NCBI Taxonomy" id="1690605"/>
    <lineage>
        <taxon>Eukaryota</taxon>
        <taxon>Fungi</taxon>
        <taxon>Dikarya</taxon>
        <taxon>Ascomycota</taxon>
        <taxon>Pezizomycotina</taxon>
        <taxon>Dothideomycetes</taxon>
        <taxon>Dothideomycetidae</taxon>
        <taxon>Mycosphaerellales</taxon>
        <taxon>Extremaceae</taxon>
        <taxon>Vermiconidia</taxon>
    </lineage>
</organism>
<proteinExistence type="predicted"/>
<protein>
    <submittedName>
        <fullName evidence="1">Uncharacterized protein</fullName>
    </submittedName>
</protein>
<comment type="caution">
    <text evidence="1">The sequence shown here is derived from an EMBL/GenBank/DDBJ whole genome shotgun (WGS) entry which is preliminary data.</text>
</comment>
<evidence type="ECO:0000313" key="2">
    <source>
        <dbReference type="Proteomes" id="UP001281147"/>
    </source>
</evidence>
<gene>
    <name evidence="1" type="ORF">LTR37_001513</name>
</gene>
<evidence type="ECO:0000313" key="1">
    <source>
        <dbReference type="EMBL" id="KAK3723632.1"/>
    </source>
</evidence>
<sequence>MVLRPSSWQGEPWQSENRWGRSDLPPFIPYTIDHDKDWRASSTAGSSYSSWFPHRSSSSYSSWVAHSSSSTTGIVTSGKNHQHTTPWQTQTYPSSQWLPMPSMVAEDRSTSTIPTQSAAPTEILATKNGIDKDILVAAIVVPILAILTGILLAFFFLRRRSLKNSRTASALTNEKVDSSSMRDSPPPSAFPLPRIAVAAPPIVTSQQNNTYNTGLDTWSSSSRSQSMREGGDYAPRLSSGSAWVEPPPPYSVPPRSLPPSFFDAREEGVEVDWEGRSPFEDPPITTRSGSFSASLRSSDPFASPSNEAPSPISMIIIVIGYLCE</sequence>
<dbReference type="Proteomes" id="UP001281147">
    <property type="component" value="Unassembled WGS sequence"/>
</dbReference>